<name>A0A9W6B084_9LACO</name>
<sequence>MNINKIFGFMEEKLKKTKTRPISKNYGVISTPYKNIIQKRGITCLCHFTKSSNLPFIFGNDDSNNGLMSTTHIAQSKYLQQIDKRRFDGHEDYISCSVQKINTRFYNFRERKNKDDLFHEWAIVFIDPSVINNTSLFCQTNAAVRNGALIESGPTAFESLFNKVTLAARGRKTYRNANYPPNRPTDMQAEVMIKDRIPKNKLLGVAFPEHSRNYEIKRMKFWNSDNIDIRPWEEWE</sequence>
<evidence type="ECO:0000313" key="8">
    <source>
        <dbReference type="EMBL" id="GLB46185.1"/>
    </source>
</evidence>
<reference evidence="8" key="1">
    <citation type="submission" date="2022-07" db="EMBL/GenBank/DDBJ databases">
        <authorList>
            <person name="Kouya T."/>
            <person name="Ishiyama Y."/>
        </authorList>
    </citation>
    <scope>NUCLEOTIDE SEQUENCE</scope>
    <source>
        <strain evidence="8">WR16-4</strain>
    </source>
</reference>
<dbReference type="RefSeq" id="WP_286135643.1">
    <property type="nucleotide sequence ID" value="NZ_BRPL01000002.1"/>
</dbReference>
<keyword evidence="9" id="KW-1185">Reference proteome</keyword>
<proteinExistence type="inferred from homology"/>
<evidence type="ECO:0000256" key="2">
    <source>
        <dbReference type="ARBA" id="ARBA00022676"/>
    </source>
</evidence>
<comment type="catalytic activity">
    <reaction evidence="6">
        <text>a thymidine in DNA + NAD(+) = an N-(ADP-alpha-D-ribosyl)-thymidine in DNA + nicotinamide + H(+)</text>
        <dbReference type="Rhea" id="RHEA:71651"/>
        <dbReference type="Rhea" id="RHEA-COMP:13556"/>
        <dbReference type="Rhea" id="RHEA-COMP:18051"/>
        <dbReference type="ChEBI" id="CHEBI:15378"/>
        <dbReference type="ChEBI" id="CHEBI:17154"/>
        <dbReference type="ChEBI" id="CHEBI:57540"/>
        <dbReference type="ChEBI" id="CHEBI:137386"/>
        <dbReference type="ChEBI" id="CHEBI:191199"/>
    </reaction>
</comment>
<keyword evidence="1 6" id="KW-1277">Toxin-antitoxin system</keyword>
<protein>
    <recommendedName>
        <fullName evidence="7">DarT domain-containing protein</fullName>
    </recommendedName>
</protein>
<keyword evidence="3 6" id="KW-0808">Transferase</keyword>
<feature type="active site" evidence="6">
    <location>
        <position position="190"/>
    </location>
</feature>
<comment type="caution">
    <text evidence="6">Lacks conserved residue(s) required for the propagation of feature annotation.</text>
</comment>
<keyword evidence="5 6" id="KW-0238">DNA-binding</keyword>
<dbReference type="GO" id="GO:0016779">
    <property type="term" value="F:nucleotidyltransferase activity"/>
    <property type="evidence" value="ECO:0007669"/>
    <property type="project" value="UniProtKB-UniRule"/>
</dbReference>
<dbReference type="EMBL" id="BRPL01000002">
    <property type="protein sequence ID" value="GLB46185.1"/>
    <property type="molecule type" value="Genomic_DNA"/>
</dbReference>
<gene>
    <name evidence="8" type="ORF">WR164_01640</name>
</gene>
<comment type="similarity">
    <text evidence="6">Belongs to the DarT ADP-ribosyltransferase family.</text>
</comment>
<evidence type="ECO:0000256" key="1">
    <source>
        <dbReference type="ARBA" id="ARBA00022649"/>
    </source>
</evidence>
<dbReference type="GO" id="GO:0016757">
    <property type="term" value="F:glycosyltransferase activity"/>
    <property type="evidence" value="ECO:0007669"/>
    <property type="project" value="UniProtKB-UniRule"/>
</dbReference>
<comment type="caution">
    <text evidence="8">The sequence shown here is derived from an EMBL/GenBank/DDBJ whole genome shotgun (WGS) entry which is preliminary data.</text>
</comment>
<dbReference type="InterPro" id="IPR029494">
    <property type="entry name" value="DarT"/>
</dbReference>
<reference evidence="8" key="2">
    <citation type="journal article" date="2023" name="PLoS ONE">
        <title>Philodulcilactobacillus myokoensis gen. nov., sp. nov., a fructophilic, acidophilic, and agar-phobic lactic acid bacterium isolated from fermented vegetable extracts.</title>
        <authorList>
            <person name="Kouya T."/>
            <person name="Ishiyama Y."/>
            <person name="Ohashi S."/>
            <person name="Kumakubo R."/>
            <person name="Yamazaki T."/>
            <person name="Otaki T."/>
        </authorList>
    </citation>
    <scope>NUCLEOTIDE SEQUENCE</scope>
    <source>
        <strain evidence="8">WR16-4</strain>
    </source>
</reference>
<keyword evidence="4 6" id="KW-0548">Nucleotidyltransferase</keyword>
<dbReference type="Pfam" id="PF14487">
    <property type="entry name" value="DarT"/>
    <property type="match status" value="1"/>
</dbReference>
<evidence type="ECO:0000256" key="5">
    <source>
        <dbReference type="ARBA" id="ARBA00023125"/>
    </source>
</evidence>
<accession>A0A9W6B084</accession>
<dbReference type="AlphaFoldDB" id="A0A9W6B084"/>
<keyword evidence="2 6" id="KW-0328">Glycosyltransferase</keyword>
<dbReference type="PROSITE" id="PS52018">
    <property type="entry name" value="DART"/>
    <property type="match status" value="1"/>
</dbReference>
<feature type="active site" description="Proton acceptor" evidence="6">
    <location>
        <position position="86"/>
    </location>
</feature>
<evidence type="ECO:0000256" key="3">
    <source>
        <dbReference type="ARBA" id="ARBA00022679"/>
    </source>
</evidence>
<feature type="domain" description="DarT" evidence="7">
    <location>
        <begin position="43"/>
        <end position="236"/>
    </location>
</feature>
<evidence type="ECO:0000259" key="7">
    <source>
        <dbReference type="PROSITE" id="PS52018"/>
    </source>
</evidence>
<evidence type="ECO:0000313" key="9">
    <source>
        <dbReference type="Proteomes" id="UP001144204"/>
    </source>
</evidence>
<evidence type="ECO:0000256" key="4">
    <source>
        <dbReference type="ARBA" id="ARBA00022695"/>
    </source>
</evidence>
<dbReference type="Proteomes" id="UP001144204">
    <property type="component" value="Unassembled WGS sequence"/>
</dbReference>
<evidence type="ECO:0000256" key="6">
    <source>
        <dbReference type="PROSITE-ProRule" id="PRU01362"/>
    </source>
</evidence>
<feature type="binding site" evidence="6">
    <location>
        <position position="86"/>
    </location>
    <ligand>
        <name>NAD(+)</name>
        <dbReference type="ChEBI" id="CHEBI:57540"/>
    </ligand>
</feature>
<dbReference type="GO" id="GO:0003677">
    <property type="term" value="F:DNA binding"/>
    <property type="evidence" value="ECO:0007669"/>
    <property type="project" value="UniProtKB-UniRule"/>
</dbReference>
<feature type="binding site" evidence="6">
    <location>
        <begin position="47"/>
        <end position="49"/>
    </location>
    <ligand>
        <name>NAD(+)</name>
        <dbReference type="ChEBI" id="CHEBI:57540"/>
    </ligand>
</feature>
<organism evidence="8 9">
    <name type="scientific">Philodulcilactobacillus myokoensis</name>
    <dbReference type="NCBI Taxonomy" id="2929573"/>
    <lineage>
        <taxon>Bacteria</taxon>
        <taxon>Bacillati</taxon>
        <taxon>Bacillota</taxon>
        <taxon>Bacilli</taxon>
        <taxon>Lactobacillales</taxon>
        <taxon>Lactobacillaceae</taxon>
        <taxon>Philodulcilactobacillus</taxon>
    </lineage>
</organism>